<dbReference type="InterPro" id="IPR013078">
    <property type="entry name" value="His_Pase_superF_clade-1"/>
</dbReference>
<dbReference type="InterPro" id="IPR029033">
    <property type="entry name" value="His_PPase_superfam"/>
</dbReference>
<dbReference type="Pfam" id="PF00300">
    <property type="entry name" value="His_Phos_1"/>
    <property type="match status" value="1"/>
</dbReference>
<dbReference type="EMBL" id="FLOB01000007">
    <property type="protein sequence ID" value="SBS34313.1"/>
    <property type="molecule type" value="Genomic_DNA"/>
</dbReference>
<dbReference type="GO" id="GO:0016787">
    <property type="term" value="F:hydrolase activity"/>
    <property type="evidence" value="ECO:0007669"/>
    <property type="project" value="UniProtKB-KW"/>
</dbReference>
<evidence type="ECO:0000313" key="2">
    <source>
        <dbReference type="Proteomes" id="UP000092544"/>
    </source>
</evidence>
<dbReference type="AlphaFoldDB" id="A0A1A8TMH9"/>
<dbReference type="STRING" id="1792290.MSP8886_03034"/>
<dbReference type="SUPFAM" id="SSF53254">
    <property type="entry name" value="Phosphoglycerate mutase-like"/>
    <property type="match status" value="1"/>
</dbReference>
<accession>A0A1A8TMH9</accession>
<sequence>MSKTKRLYVLRHGNAQAHGFDKDAFRELTPLGVDEVIATAGAFRKKGESLDAVFVSPYVRAQQTAQHFLTELNQLNDGNGASLEGQTCSMITPSGKALDVALWLNEQPYESILLVTHQPFAYQLVDLLADEPLPHDFSMGTASLAALEGELFATACCQFRWFISQEDVCR</sequence>
<dbReference type="CDD" id="cd07067">
    <property type="entry name" value="HP_PGM_like"/>
    <property type="match status" value="1"/>
</dbReference>
<dbReference type="Proteomes" id="UP000092544">
    <property type="component" value="Unassembled WGS sequence"/>
</dbReference>
<keyword evidence="1" id="KW-0378">Hydrolase</keyword>
<dbReference type="OrthoDB" id="280692at2"/>
<proteinExistence type="predicted"/>
<gene>
    <name evidence="1" type="primary">sixA</name>
    <name evidence="1" type="ORF">MSP8886_03034</name>
</gene>
<dbReference type="RefSeq" id="WP_067017887.1">
    <property type="nucleotide sequence ID" value="NZ_FLOB01000007.1"/>
</dbReference>
<keyword evidence="2" id="KW-1185">Reference proteome</keyword>
<dbReference type="SMART" id="SM00855">
    <property type="entry name" value="PGAM"/>
    <property type="match status" value="1"/>
</dbReference>
<name>A0A1A8TMH9_9GAMM</name>
<dbReference type="Gene3D" id="3.40.50.1240">
    <property type="entry name" value="Phosphoglycerate mutase-like"/>
    <property type="match status" value="1"/>
</dbReference>
<evidence type="ECO:0000313" key="1">
    <source>
        <dbReference type="EMBL" id="SBS34313.1"/>
    </source>
</evidence>
<dbReference type="EC" id="3.1.3.-" evidence="1"/>
<reference evidence="1 2" key="1">
    <citation type="submission" date="2016-06" db="EMBL/GenBank/DDBJ databases">
        <authorList>
            <person name="Kjaerup R.B."/>
            <person name="Dalgaard T.S."/>
            <person name="Juul-Madsen H.R."/>
        </authorList>
    </citation>
    <scope>NUCLEOTIDE SEQUENCE [LARGE SCALE GENOMIC DNA]</scope>
    <source>
        <strain evidence="1 2">CECT 8886</strain>
    </source>
</reference>
<organism evidence="1 2">
    <name type="scientific">Marinomonas spartinae</name>
    <dbReference type="NCBI Taxonomy" id="1792290"/>
    <lineage>
        <taxon>Bacteria</taxon>
        <taxon>Pseudomonadati</taxon>
        <taxon>Pseudomonadota</taxon>
        <taxon>Gammaproteobacteria</taxon>
        <taxon>Oceanospirillales</taxon>
        <taxon>Oceanospirillaceae</taxon>
        <taxon>Marinomonas</taxon>
    </lineage>
</organism>
<protein>
    <submittedName>
        <fullName evidence="1">Phosphohistidine phosphatase SixA</fullName>
        <ecNumber evidence="1">3.1.3.-</ecNumber>
    </submittedName>
</protein>